<evidence type="ECO:0000313" key="1">
    <source>
        <dbReference type="EMBL" id="MBB3955708.1"/>
    </source>
</evidence>
<gene>
    <name evidence="1" type="ORF">GGR38_002664</name>
</gene>
<sequence>MSDHPSLIAAFDRLNLPGDMRALIIRHHSEAHRYYHTLRHIDLMLGQIPVAHTFTPEMTAATLFHDIIYDPARSDNEELSLAMFQSAADIFLPSEPLDKRLVEEMILATKSHHFRDERTAQDRAVNLLLKADLSILWHADPAVYAWYAAGVRKEYGFVPEARFREARAIILMRLRDDLLRSGQLTLAEQGMLKRNIGWEMG</sequence>
<dbReference type="Proteomes" id="UP000548867">
    <property type="component" value="Unassembled WGS sequence"/>
</dbReference>
<reference evidence="1 2" key="1">
    <citation type="submission" date="2020-08" db="EMBL/GenBank/DDBJ databases">
        <title>Genomic Encyclopedia of Type Strains, Phase IV (KMG-IV): sequencing the most valuable type-strain genomes for metagenomic binning, comparative biology and taxonomic classification.</title>
        <authorList>
            <person name="Goeker M."/>
        </authorList>
    </citation>
    <scope>NUCLEOTIDE SEQUENCE [LARGE SCALE GENOMIC DNA]</scope>
    <source>
        <strain evidence="1 2">DSM 27057</strain>
    </source>
</reference>
<name>A0A7W6G6V0_9SPHN</name>
<proteinExistence type="predicted"/>
<organism evidence="1 2">
    <name type="scientific">Novosphingobium sediminicola</name>
    <dbReference type="NCBI Taxonomy" id="563162"/>
    <lineage>
        <taxon>Bacteria</taxon>
        <taxon>Pseudomonadati</taxon>
        <taxon>Pseudomonadota</taxon>
        <taxon>Alphaproteobacteria</taxon>
        <taxon>Sphingomonadales</taxon>
        <taxon>Sphingomonadaceae</taxon>
        <taxon>Novosphingobium</taxon>
    </lineage>
</organism>
<dbReference type="PANTHER" id="PTHR21174:SF0">
    <property type="entry name" value="HD PHOSPHOHYDROLASE FAMILY PROTEIN-RELATED"/>
    <property type="match status" value="1"/>
</dbReference>
<dbReference type="SUPFAM" id="SSF109604">
    <property type="entry name" value="HD-domain/PDEase-like"/>
    <property type="match status" value="1"/>
</dbReference>
<keyword evidence="2" id="KW-1185">Reference proteome</keyword>
<evidence type="ECO:0000313" key="2">
    <source>
        <dbReference type="Proteomes" id="UP000548867"/>
    </source>
</evidence>
<dbReference type="GO" id="GO:0016787">
    <property type="term" value="F:hydrolase activity"/>
    <property type="evidence" value="ECO:0007669"/>
    <property type="project" value="UniProtKB-KW"/>
</dbReference>
<dbReference type="PANTHER" id="PTHR21174">
    <property type="match status" value="1"/>
</dbReference>
<protein>
    <submittedName>
        <fullName evidence="1">Putative metal-dependent HD superfamily phosphohydrolase</fullName>
    </submittedName>
</protein>
<keyword evidence="1" id="KW-0378">Hydrolase</keyword>
<accession>A0A7W6G6V0</accession>
<dbReference type="InterPro" id="IPR009218">
    <property type="entry name" value="HD_phosphohydro"/>
</dbReference>
<dbReference type="RefSeq" id="WP_183626218.1">
    <property type="nucleotide sequence ID" value="NZ_JACIDX010000009.1"/>
</dbReference>
<dbReference type="EMBL" id="JACIDX010000009">
    <property type="protein sequence ID" value="MBB3955708.1"/>
    <property type="molecule type" value="Genomic_DNA"/>
</dbReference>
<comment type="caution">
    <text evidence="1">The sequence shown here is derived from an EMBL/GenBank/DDBJ whole genome shotgun (WGS) entry which is preliminary data.</text>
</comment>
<dbReference type="AlphaFoldDB" id="A0A7W6G6V0"/>